<gene>
    <name evidence="2" type="ORF">NCS_30485</name>
</gene>
<reference evidence="3" key="1">
    <citation type="submission" date="2017-03" db="EMBL/GenBank/DDBJ databases">
        <authorList>
            <person name="Herbold C."/>
        </authorList>
    </citation>
    <scope>NUCLEOTIDE SEQUENCE [LARGE SCALE GENOMIC DNA]</scope>
</reference>
<keyword evidence="1" id="KW-0472">Membrane</keyword>
<proteinExistence type="predicted"/>
<keyword evidence="3" id="KW-1185">Reference proteome</keyword>
<dbReference type="RefSeq" id="WP_157928377.1">
    <property type="nucleotide sequence ID" value="NZ_LT841358.1"/>
</dbReference>
<protein>
    <submittedName>
        <fullName evidence="2">Uncharacterized protein</fullName>
    </submittedName>
</protein>
<dbReference type="OrthoDB" id="12137at2157"/>
<feature type="transmembrane region" description="Helical" evidence="1">
    <location>
        <begin position="690"/>
        <end position="710"/>
    </location>
</feature>
<name>A0A2H1FIU6_9ARCH</name>
<evidence type="ECO:0000313" key="2">
    <source>
        <dbReference type="EMBL" id="SMH72645.1"/>
    </source>
</evidence>
<organism evidence="2 3">
    <name type="scientific">Candidatus Nitrosotalea okcheonensis</name>
    <dbReference type="NCBI Taxonomy" id="1903276"/>
    <lineage>
        <taxon>Archaea</taxon>
        <taxon>Nitrososphaerota</taxon>
        <taxon>Nitrososphaeria</taxon>
        <taxon>Nitrosotaleales</taxon>
        <taxon>Nitrosotaleaceae</taxon>
        <taxon>Nitrosotalea</taxon>
    </lineage>
</organism>
<sequence>MKKIIGLTLISLILFSPSMMPTSSADMLIPGCKVWLDIHTTPSQYNGLSRSNPDGTFYPGDAFDFAITVHWNSWCWSIKPKSINADGLQISQIQVSPISSGGGQSFGYTESGHAEIGIGSSAATLSQVVFGYGLICNFNPQTGGTCFRGSTAGSTSYSPPIISPKVTIDLTKQNLTDTDGFMMRNLDGTYYIWDGINIVFNPQYQWKNQRVGTISAHTTYSSDIYLQKDFECQKKSCSDTLLYSRAKPWTFSYEYAQGQTNWVPETSSDIKKHIFTYKTTVYNLGRLIGQSQFTKTDALVVKYDPVYNSSYGYTVLKDGQWWGFGNRPAVAMHYLGSKGGGQDDMDPGVHEYRRSKINSFSYTSYAYKILTPVPLNVTMTWSESHSANFIDDNFAYQSNSLQSGNNVAMFVKSGYGDIIFQHPILFTILKTRYDNSTIINTLQSVNFAGLDKLDLSKYYFGYPHTRFSTDVIVIALHSDGSINHIPLDLKMMPDYSENATYEQDFIRTKVIHDRDRIFAGIVLNDMYGKDNLATGTGVINLRAHLTSMVIPDVSQVFAQNPLDLPLNLVYEQPSPYNVTITAEGKQLSFIEHGFEFDTNWKYVVNMDQNNMLNGTRYQGIVTIHPDNNFGPYSQVLVDGKMQNITCTKGCTVMLSDRNKNSTVDAYNIWGGKASQTFDIDNSTPQDTYDYSKIAILVLLVSLAVIGYGFVRRYWRGFAAAIGFGDNDEGK</sequence>
<keyword evidence="1" id="KW-1133">Transmembrane helix</keyword>
<evidence type="ECO:0000313" key="3">
    <source>
        <dbReference type="Proteomes" id="UP000230607"/>
    </source>
</evidence>
<dbReference type="AlphaFoldDB" id="A0A2H1FIU6"/>
<accession>A0A2H1FIU6</accession>
<dbReference type="Proteomes" id="UP000230607">
    <property type="component" value="Chromosome 1"/>
</dbReference>
<evidence type="ECO:0000256" key="1">
    <source>
        <dbReference type="SAM" id="Phobius"/>
    </source>
</evidence>
<keyword evidence="1" id="KW-0812">Transmembrane</keyword>
<dbReference type="EMBL" id="LT841358">
    <property type="protein sequence ID" value="SMH72645.1"/>
    <property type="molecule type" value="Genomic_DNA"/>
</dbReference>